<dbReference type="InterPro" id="IPR029063">
    <property type="entry name" value="SAM-dependent_MTases_sf"/>
</dbReference>
<accession>A0A0D7EWZ8</accession>
<sequence length="151" mass="17485">MAGYDVTVLDIERKYLEIVERRFKKDGLKVSCVLGEFFEAERIEGTFDVILFYECFHHCLEHASLLKMLKRKLSQNGVIIFAGETIDDSLPFAWGLNPSGQGVWSIRHRGWMELSFTERYFLDLLDHAGFVVTKNRNPHSAHSTVYTARVR</sequence>
<evidence type="ECO:0000313" key="3">
    <source>
        <dbReference type="Proteomes" id="UP000032515"/>
    </source>
</evidence>
<organism evidence="2 3">
    <name type="scientific">Rhodopseudomonas palustris</name>
    <dbReference type="NCBI Taxonomy" id="1076"/>
    <lineage>
        <taxon>Bacteria</taxon>
        <taxon>Pseudomonadati</taxon>
        <taxon>Pseudomonadota</taxon>
        <taxon>Alphaproteobacteria</taxon>
        <taxon>Hyphomicrobiales</taxon>
        <taxon>Nitrobacteraceae</taxon>
        <taxon>Rhodopseudomonas</taxon>
    </lineage>
</organism>
<reference evidence="2 3" key="1">
    <citation type="submission" date="2014-11" db="EMBL/GenBank/DDBJ databases">
        <title>Genomics and ecophysiology of heterotrophic nitrogen fixing bacteria isolated from estuarine surface water.</title>
        <authorList>
            <person name="Bentzon-Tilia M."/>
            <person name="Severin I."/>
            <person name="Hansen L.H."/>
            <person name="Riemann L."/>
        </authorList>
    </citation>
    <scope>NUCLEOTIDE SEQUENCE [LARGE SCALE GENOMIC DNA]</scope>
    <source>
        <strain evidence="2 3">BAL398</strain>
    </source>
</reference>
<protein>
    <recommendedName>
        <fullName evidence="1">Methyltransferase type 11 domain-containing protein</fullName>
    </recommendedName>
</protein>
<evidence type="ECO:0000259" key="1">
    <source>
        <dbReference type="Pfam" id="PF08241"/>
    </source>
</evidence>
<dbReference type="AlphaFoldDB" id="A0A0D7EWZ8"/>
<dbReference type="Pfam" id="PF08241">
    <property type="entry name" value="Methyltransf_11"/>
    <property type="match status" value="1"/>
</dbReference>
<dbReference type="InterPro" id="IPR013216">
    <property type="entry name" value="Methyltransf_11"/>
</dbReference>
<dbReference type="Gene3D" id="3.40.50.150">
    <property type="entry name" value="Vaccinia Virus protein VP39"/>
    <property type="match status" value="1"/>
</dbReference>
<dbReference type="PATRIC" id="fig|1076.23.peg.860"/>
<comment type="caution">
    <text evidence="2">The sequence shown here is derived from an EMBL/GenBank/DDBJ whole genome shotgun (WGS) entry which is preliminary data.</text>
</comment>
<name>A0A0D7EWZ8_RHOPL</name>
<feature type="domain" description="Methyltransferase type 11" evidence="1">
    <location>
        <begin position="3"/>
        <end position="81"/>
    </location>
</feature>
<dbReference type="GO" id="GO:0008757">
    <property type="term" value="F:S-adenosylmethionine-dependent methyltransferase activity"/>
    <property type="evidence" value="ECO:0007669"/>
    <property type="project" value="InterPro"/>
</dbReference>
<gene>
    <name evidence="2" type="ORF">OO17_08030</name>
</gene>
<dbReference type="Proteomes" id="UP000032515">
    <property type="component" value="Unassembled WGS sequence"/>
</dbReference>
<evidence type="ECO:0000313" key="2">
    <source>
        <dbReference type="EMBL" id="KIZ45318.1"/>
    </source>
</evidence>
<dbReference type="SUPFAM" id="SSF53335">
    <property type="entry name" value="S-adenosyl-L-methionine-dependent methyltransferases"/>
    <property type="match status" value="1"/>
</dbReference>
<dbReference type="EMBL" id="JXXE01000155">
    <property type="protein sequence ID" value="KIZ45318.1"/>
    <property type="molecule type" value="Genomic_DNA"/>
</dbReference>
<proteinExistence type="predicted"/>